<accession>G7YWG7</accession>
<keyword evidence="5" id="KW-1185">Reference proteome</keyword>
<keyword evidence="2" id="KW-0406">Ion transport</keyword>
<protein>
    <submittedName>
        <fullName evidence="4">Uncharacterized protein</fullName>
    </submittedName>
</protein>
<dbReference type="PROSITE" id="PS00152">
    <property type="entry name" value="ATPASE_ALPHA_BETA"/>
    <property type="match status" value="1"/>
</dbReference>
<proteinExistence type="predicted"/>
<reference evidence="4" key="1">
    <citation type="journal article" date="2011" name="Genome Biol.">
        <title>The draft genome of the carcinogenic human liver fluke Clonorchis sinensis.</title>
        <authorList>
            <person name="Wang X."/>
            <person name="Chen W."/>
            <person name="Huang Y."/>
            <person name="Sun J."/>
            <person name="Men J."/>
            <person name="Liu H."/>
            <person name="Luo F."/>
            <person name="Guo L."/>
            <person name="Lv X."/>
            <person name="Deng C."/>
            <person name="Zhou C."/>
            <person name="Fan Y."/>
            <person name="Li X."/>
            <person name="Huang L."/>
            <person name="Hu Y."/>
            <person name="Liang C."/>
            <person name="Hu X."/>
            <person name="Xu J."/>
            <person name="Yu X."/>
        </authorList>
    </citation>
    <scope>NUCLEOTIDE SEQUENCE [LARGE SCALE GENOMIC DNA]</scope>
    <source>
        <strain evidence="4">Henan</strain>
    </source>
</reference>
<feature type="region of interest" description="Disordered" evidence="3">
    <location>
        <begin position="37"/>
        <end position="57"/>
    </location>
</feature>
<dbReference type="EMBL" id="DF144646">
    <property type="protein sequence ID" value="GAA57297.1"/>
    <property type="molecule type" value="Genomic_DNA"/>
</dbReference>
<gene>
    <name evidence="4" type="ORF">CLF_112496</name>
</gene>
<dbReference type="GO" id="GO:0005524">
    <property type="term" value="F:ATP binding"/>
    <property type="evidence" value="ECO:0007669"/>
    <property type="project" value="InterPro"/>
</dbReference>
<feature type="non-terminal residue" evidence="4">
    <location>
        <position position="57"/>
    </location>
</feature>
<organism evidence="4 5">
    <name type="scientific">Clonorchis sinensis</name>
    <name type="common">Chinese liver fluke</name>
    <dbReference type="NCBI Taxonomy" id="79923"/>
    <lineage>
        <taxon>Eukaryota</taxon>
        <taxon>Metazoa</taxon>
        <taxon>Spiralia</taxon>
        <taxon>Lophotrochozoa</taxon>
        <taxon>Platyhelminthes</taxon>
        <taxon>Trematoda</taxon>
        <taxon>Digenea</taxon>
        <taxon>Opisthorchiida</taxon>
        <taxon>Opisthorchiata</taxon>
        <taxon>Opisthorchiidae</taxon>
        <taxon>Clonorchis</taxon>
    </lineage>
</organism>
<keyword evidence="1" id="KW-0813">Transport</keyword>
<sequence>MSSPPHHGIPSTPVTFTPIINADRILKIQPCSTNIPAVDASDSMSALDDRHEQLANQ</sequence>
<dbReference type="Proteomes" id="UP000008909">
    <property type="component" value="Unassembled WGS sequence"/>
</dbReference>
<dbReference type="InterPro" id="IPR020003">
    <property type="entry name" value="ATPase_a/bsu_AS"/>
</dbReference>
<evidence type="ECO:0000256" key="2">
    <source>
        <dbReference type="ARBA" id="ARBA00023065"/>
    </source>
</evidence>
<reference key="2">
    <citation type="submission" date="2011-10" db="EMBL/GenBank/DDBJ databases">
        <title>The genome and transcriptome sequence of Clonorchis sinensis provide insights into the carcinogenic liver fluke.</title>
        <authorList>
            <person name="Wang X."/>
            <person name="Huang Y."/>
            <person name="Chen W."/>
            <person name="Liu H."/>
            <person name="Guo L."/>
            <person name="Chen Y."/>
            <person name="Luo F."/>
            <person name="Zhou W."/>
            <person name="Sun J."/>
            <person name="Mao Q."/>
            <person name="Liang P."/>
            <person name="Zhou C."/>
            <person name="Tian Y."/>
            <person name="Men J."/>
            <person name="Lv X."/>
            <person name="Huang L."/>
            <person name="Zhou J."/>
            <person name="Hu Y."/>
            <person name="Li R."/>
            <person name="Zhang F."/>
            <person name="Lei H."/>
            <person name="Li X."/>
            <person name="Hu X."/>
            <person name="Liang C."/>
            <person name="Xu J."/>
            <person name="Wu Z."/>
            <person name="Yu X."/>
        </authorList>
    </citation>
    <scope>NUCLEOTIDE SEQUENCE</scope>
    <source>
        <strain>Henan</strain>
    </source>
</reference>
<dbReference type="AlphaFoldDB" id="G7YWG7"/>
<name>G7YWG7_CLOSI</name>
<feature type="compositionally biased region" description="Basic and acidic residues" evidence="3">
    <location>
        <begin position="47"/>
        <end position="57"/>
    </location>
</feature>
<evidence type="ECO:0000256" key="3">
    <source>
        <dbReference type="SAM" id="MobiDB-lite"/>
    </source>
</evidence>
<evidence type="ECO:0000313" key="5">
    <source>
        <dbReference type="Proteomes" id="UP000008909"/>
    </source>
</evidence>
<evidence type="ECO:0000256" key="1">
    <source>
        <dbReference type="ARBA" id="ARBA00022448"/>
    </source>
</evidence>
<evidence type="ECO:0000313" key="4">
    <source>
        <dbReference type="EMBL" id="GAA57297.1"/>
    </source>
</evidence>